<evidence type="ECO:0000256" key="1">
    <source>
        <dbReference type="SAM" id="Phobius"/>
    </source>
</evidence>
<accession>A0A0D5LN13</accession>
<sequence length="141" mass="14444">MIQAILFAVTAGVLVGISRQVNGRLSLSTSPMVSSFFNHIVGFAVMCVVAVIVGGLIPPTIRDIPYYAYLAGPFGVIFVAAGSLAITRIGAVNTAVLIIGGQMITGAAMDLAEGVTAAPLLRFSGLALILVGMLLAQGRRA</sequence>
<dbReference type="OrthoDB" id="7851303at2"/>
<feature type="transmembrane region" description="Helical" evidence="1">
    <location>
        <begin position="119"/>
        <end position="136"/>
    </location>
</feature>
<gene>
    <name evidence="2" type="ORF">TM49_05980</name>
</gene>
<keyword evidence="3" id="KW-1185">Reference proteome</keyword>
<keyword evidence="1" id="KW-0812">Transmembrane</keyword>
<feature type="transmembrane region" description="Helical" evidence="1">
    <location>
        <begin position="36"/>
        <end position="57"/>
    </location>
</feature>
<proteinExistence type="predicted"/>
<reference evidence="2 3" key="1">
    <citation type="journal article" date="2015" name="Genome Announc.">
        <title>Complete genome sequence of Martelella endophytica YC6887, which has antifungal activity associated with a halophyte.</title>
        <authorList>
            <person name="Khan A."/>
            <person name="Khan H."/>
            <person name="Chung E.J."/>
            <person name="Hossain M.T."/>
            <person name="Chung Y.R."/>
        </authorList>
    </citation>
    <scope>NUCLEOTIDE SEQUENCE [LARGE SCALE GENOMIC DNA]</scope>
    <source>
        <strain evidence="2">YC6887</strain>
    </source>
</reference>
<dbReference type="PANTHER" id="PTHR34821">
    <property type="entry name" value="INNER MEMBRANE PROTEIN YDCZ"/>
    <property type="match status" value="1"/>
</dbReference>
<dbReference type="PANTHER" id="PTHR34821:SF2">
    <property type="entry name" value="INNER MEMBRANE PROTEIN YDCZ"/>
    <property type="match status" value="1"/>
</dbReference>
<dbReference type="EMBL" id="CP010803">
    <property type="protein sequence ID" value="AJY45345.1"/>
    <property type="molecule type" value="Genomic_DNA"/>
</dbReference>
<keyword evidence="1" id="KW-1133">Transmembrane helix</keyword>
<dbReference type="InterPro" id="IPR006750">
    <property type="entry name" value="YdcZ"/>
</dbReference>
<feature type="transmembrane region" description="Helical" evidence="1">
    <location>
        <begin position="69"/>
        <end position="99"/>
    </location>
</feature>
<dbReference type="RefSeq" id="WP_045679955.1">
    <property type="nucleotide sequence ID" value="NZ_CP010803.1"/>
</dbReference>
<dbReference type="STRING" id="1486262.TM49_05980"/>
<evidence type="ECO:0000313" key="2">
    <source>
        <dbReference type="EMBL" id="AJY45345.1"/>
    </source>
</evidence>
<dbReference type="KEGG" id="mey:TM49_05980"/>
<keyword evidence="1" id="KW-0472">Membrane</keyword>
<dbReference type="GO" id="GO:0005886">
    <property type="term" value="C:plasma membrane"/>
    <property type="evidence" value="ECO:0007669"/>
    <property type="project" value="TreeGrafter"/>
</dbReference>
<protein>
    <submittedName>
        <fullName evidence="2">Membrane protein</fullName>
    </submittedName>
</protein>
<evidence type="ECO:0000313" key="3">
    <source>
        <dbReference type="Proteomes" id="UP000032611"/>
    </source>
</evidence>
<dbReference type="Pfam" id="PF04657">
    <property type="entry name" value="DMT_YdcZ"/>
    <property type="match status" value="1"/>
</dbReference>
<dbReference type="AlphaFoldDB" id="A0A0D5LN13"/>
<dbReference type="HOGENOM" id="CLU_068878_6_1_5"/>
<dbReference type="Proteomes" id="UP000032611">
    <property type="component" value="Chromosome"/>
</dbReference>
<dbReference type="PATRIC" id="fig|1486262.3.peg.1227"/>
<name>A0A0D5LN13_MAREN</name>
<organism evidence="2 3">
    <name type="scientific">Martelella endophytica</name>
    <dbReference type="NCBI Taxonomy" id="1486262"/>
    <lineage>
        <taxon>Bacteria</taxon>
        <taxon>Pseudomonadati</taxon>
        <taxon>Pseudomonadota</taxon>
        <taxon>Alphaproteobacteria</taxon>
        <taxon>Hyphomicrobiales</taxon>
        <taxon>Aurantimonadaceae</taxon>
        <taxon>Martelella</taxon>
    </lineage>
</organism>